<evidence type="ECO:0000313" key="3">
    <source>
        <dbReference type="EMBL" id="NLD25265.1"/>
    </source>
</evidence>
<protein>
    <submittedName>
        <fullName evidence="3">Uncharacterized protein</fullName>
    </submittedName>
</protein>
<gene>
    <name evidence="3" type="ORF">GX656_01330</name>
</gene>
<feature type="non-terminal residue" evidence="3">
    <location>
        <position position="1"/>
    </location>
</feature>
<feature type="region of interest" description="Disordered" evidence="1">
    <location>
        <begin position="1"/>
        <end position="35"/>
    </location>
</feature>
<evidence type="ECO:0000256" key="1">
    <source>
        <dbReference type="SAM" id="MobiDB-lite"/>
    </source>
</evidence>
<name>A0A847D012_9BACT</name>
<keyword evidence="2" id="KW-1133">Transmembrane helix</keyword>
<evidence type="ECO:0000313" key="4">
    <source>
        <dbReference type="Proteomes" id="UP000545876"/>
    </source>
</evidence>
<feature type="transmembrane region" description="Helical" evidence="2">
    <location>
        <begin position="62"/>
        <end position="84"/>
    </location>
</feature>
<dbReference type="Proteomes" id="UP000545876">
    <property type="component" value="Unassembled WGS sequence"/>
</dbReference>
<comment type="caution">
    <text evidence="3">The sequence shown here is derived from an EMBL/GenBank/DDBJ whole genome shotgun (WGS) entry which is preliminary data.</text>
</comment>
<keyword evidence="2" id="KW-0472">Membrane</keyword>
<sequence>PEPTPTATQEITDTPEPTPTATQEITDTPEPTPTGTLVITNTPNPTATPGDVITEVNTGSGISIPFFLIVGGLAVIIMITCGTFRKQKIG</sequence>
<organism evidence="3 4">
    <name type="scientific">Candidatus Dojkabacteria bacterium</name>
    <dbReference type="NCBI Taxonomy" id="2099670"/>
    <lineage>
        <taxon>Bacteria</taxon>
        <taxon>Candidatus Dojkabacteria</taxon>
    </lineage>
</organism>
<reference evidence="3 4" key="1">
    <citation type="journal article" date="2020" name="Biotechnol. Biofuels">
        <title>New insights from the biogas microbiome by comprehensive genome-resolved metagenomics of nearly 1600 species originating from multiple anaerobic digesters.</title>
        <authorList>
            <person name="Campanaro S."/>
            <person name="Treu L."/>
            <person name="Rodriguez-R L.M."/>
            <person name="Kovalovszki A."/>
            <person name="Ziels R.M."/>
            <person name="Maus I."/>
            <person name="Zhu X."/>
            <person name="Kougias P.G."/>
            <person name="Basile A."/>
            <person name="Luo G."/>
            <person name="Schluter A."/>
            <person name="Konstantinidis K.T."/>
            <person name="Angelidaki I."/>
        </authorList>
    </citation>
    <scope>NUCLEOTIDE SEQUENCE [LARGE SCALE GENOMIC DNA]</scope>
    <source>
        <strain evidence="3">AS06rmzACSIP_65</strain>
    </source>
</reference>
<dbReference type="EMBL" id="JAAZBX010000003">
    <property type="protein sequence ID" value="NLD25265.1"/>
    <property type="molecule type" value="Genomic_DNA"/>
</dbReference>
<feature type="compositionally biased region" description="Polar residues" evidence="1">
    <location>
        <begin position="1"/>
        <end position="12"/>
    </location>
</feature>
<keyword evidence="2" id="KW-0812">Transmembrane</keyword>
<accession>A0A847D012</accession>
<proteinExistence type="predicted"/>
<dbReference type="AlphaFoldDB" id="A0A847D012"/>
<evidence type="ECO:0000256" key="2">
    <source>
        <dbReference type="SAM" id="Phobius"/>
    </source>
</evidence>